<evidence type="ECO:0000313" key="5">
    <source>
        <dbReference type="Proteomes" id="UP000494174"/>
    </source>
</evidence>
<evidence type="ECO:0000313" key="4">
    <source>
        <dbReference type="EMBL" id="VWB88002.1"/>
    </source>
</evidence>
<dbReference type="Gene3D" id="3.40.309.10">
    <property type="entry name" value="Aldehyde Dehydrogenase, Chain A, domain 2"/>
    <property type="match status" value="1"/>
</dbReference>
<gene>
    <name evidence="4" type="ORF">BLA15945_04232</name>
</gene>
<protein>
    <submittedName>
        <fullName evidence="4">Aldehyde dehydrogenase</fullName>
    </submittedName>
</protein>
<keyword evidence="2" id="KW-0560">Oxidoreductase</keyword>
<evidence type="ECO:0000256" key="1">
    <source>
        <dbReference type="ARBA" id="ARBA00009986"/>
    </source>
</evidence>
<dbReference type="GO" id="GO:0004777">
    <property type="term" value="F:succinate-semialdehyde dehydrogenase (NAD+) activity"/>
    <property type="evidence" value="ECO:0007669"/>
    <property type="project" value="TreeGrafter"/>
</dbReference>
<dbReference type="FunFam" id="3.40.605.10:FF:000033">
    <property type="entry name" value="NAD-dependent succinate-semialdehyde dehydrogenase"/>
    <property type="match status" value="1"/>
</dbReference>
<dbReference type="EMBL" id="CABVPU010000015">
    <property type="protein sequence ID" value="VWB88002.1"/>
    <property type="molecule type" value="Genomic_DNA"/>
</dbReference>
<comment type="similarity">
    <text evidence="1">Belongs to the aldehyde dehydrogenase family.</text>
</comment>
<dbReference type="Gene3D" id="3.40.605.10">
    <property type="entry name" value="Aldehyde Dehydrogenase, Chain A, domain 1"/>
    <property type="match status" value="1"/>
</dbReference>
<dbReference type="InterPro" id="IPR016162">
    <property type="entry name" value="Ald_DH_N"/>
</dbReference>
<evidence type="ECO:0000256" key="2">
    <source>
        <dbReference type="ARBA" id="ARBA00023002"/>
    </source>
</evidence>
<dbReference type="PANTHER" id="PTHR43353:SF5">
    <property type="entry name" value="SUCCINATE-SEMIALDEHYDE DEHYDROGENASE, MITOCHONDRIAL"/>
    <property type="match status" value="1"/>
</dbReference>
<dbReference type="InterPro" id="IPR016163">
    <property type="entry name" value="Ald_DH_C"/>
</dbReference>
<dbReference type="FunFam" id="3.40.309.10:FF:000009">
    <property type="entry name" value="Aldehyde dehydrogenase A"/>
    <property type="match status" value="1"/>
</dbReference>
<dbReference type="GO" id="GO:0009450">
    <property type="term" value="P:gamma-aminobutyric acid catabolic process"/>
    <property type="evidence" value="ECO:0007669"/>
    <property type="project" value="TreeGrafter"/>
</dbReference>
<sequence length="528" mass="55703">MRNDGGPACPLSTPPGACLPGGLAFSVNRRAAVRGSARFSTQCRGVWMANVTYTDTQLLIDGEWVDAASGKTIDVVNPATGKPIGKVAHAGIADLDRALAAAQRGFEAWRKVPAHERAATMRKAAALVRERADAIAQLMTQEQGKPLTEARVEVLSAADIIEWFADEGRRVYGRIVPPRNLAAQQTVVKEPVGPVAAFTPWNFPVNQVVRKLSAALATGCSFLVKAPEETPASPAALLRAFVDAGVPAGVIGLVYGDPAEISSYLIPHPVIRKVTFTGSTPVGKQLAAMAGLHMKRATMELGGHAPVIVAEDADVALAVKAAGGAKFRNAGQVCISPTRFLVHNSIRDEFTRALVKHAEGLKVGNGLEEGTTLGALANPRRLTAMASVVDNARKVGASIETGGERIGSEGNFFAPTVIANVPLEADVFNNEPFGPVAAIRGFDKLEDAIAEANRLPFGLAGYAFTRSFANVHLLTQRLEVGMLWINQPATPWPEMPFGGVKDSGYGSEGGPEALEPYLVTKSVTVMAV</sequence>
<evidence type="ECO:0000259" key="3">
    <source>
        <dbReference type="Pfam" id="PF00171"/>
    </source>
</evidence>
<dbReference type="InterPro" id="IPR050740">
    <property type="entry name" value="Aldehyde_DH_Superfamily"/>
</dbReference>
<name>A0A6P2N1C4_BURL3</name>
<dbReference type="Proteomes" id="UP000494174">
    <property type="component" value="Unassembled WGS sequence"/>
</dbReference>
<dbReference type="Pfam" id="PF00171">
    <property type="entry name" value="Aldedh"/>
    <property type="match status" value="1"/>
</dbReference>
<dbReference type="AlphaFoldDB" id="A0A6P2N1C4"/>
<proteinExistence type="inferred from homology"/>
<feature type="domain" description="Aldehyde dehydrogenase" evidence="3">
    <location>
        <begin position="64"/>
        <end position="523"/>
    </location>
</feature>
<dbReference type="CDD" id="cd07103">
    <property type="entry name" value="ALDH_F5_SSADH_GabD"/>
    <property type="match status" value="1"/>
</dbReference>
<dbReference type="InterPro" id="IPR015590">
    <property type="entry name" value="Aldehyde_DH_dom"/>
</dbReference>
<organism evidence="4 5">
    <name type="scientific">Burkholderia lata (strain ATCC 17760 / DSM 23089 / LMG 22485 / NCIMB 9086 / R18194 / 383)</name>
    <dbReference type="NCBI Taxonomy" id="482957"/>
    <lineage>
        <taxon>Bacteria</taxon>
        <taxon>Pseudomonadati</taxon>
        <taxon>Pseudomonadota</taxon>
        <taxon>Betaproteobacteria</taxon>
        <taxon>Burkholderiales</taxon>
        <taxon>Burkholderiaceae</taxon>
        <taxon>Burkholderia</taxon>
        <taxon>Burkholderia cepacia complex</taxon>
    </lineage>
</organism>
<reference evidence="4 5" key="1">
    <citation type="submission" date="2019-09" db="EMBL/GenBank/DDBJ databases">
        <authorList>
            <person name="Depoorter E."/>
        </authorList>
    </citation>
    <scope>NUCLEOTIDE SEQUENCE [LARGE SCALE GENOMIC DNA]</scope>
    <source>
        <strain evidence="4">R-15945</strain>
    </source>
</reference>
<accession>A0A6P2N1C4</accession>
<dbReference type="SUPFAM" id="SSF53720">
    <property type="entry name" value="ALDH-like"/>
    <property type="match status" value="1"/>
</dbReference>
<dbReference type="InterPro" id="IPR016161">
    <property type="entry name" value="Ald_DH/histidinol_DH"/>
</dbReference>
<dbReference type="PANTHER" id="PTHR43353">
    <property type="entry name" value="SUCCINATE-SEMIALDEHYDE DEHYDROGENASE, MITOCHONDRIAL"/>
    <property type="match status" value="1"/>
</dbReference>